<accession>A0A350P9G5</accession>
<dbReference type="Proteomes" id="UP000263517">
    <property type="component" value="Unassembled WGS sequence"/>
</dbReference>
<protein>
    <submittedName>
        <fullName evidence="1">Prepilin peptidase</fullName>
    </submittedName>
</protein>
<dbReference type="EMBL" id="DNAN01000687">
    <property type="protein sequence ID" value="HAW77932.1"/>
    <property type="molecule type" value="Genomic_DNA"/>
</dbReference>
<evidence type="ECO:0000313" key="1">
    <source>
        <dbReference type="EMBL" id="HAW77932.1"/>
    </source>
</evidence>
<gene>
    <name evidence="1" type="ORF">DCW74_19620</name>
</gene>
<reference evidence="1 2" key="1">
    <citation type="journal article" date="2018" name="Nat. Biotechnol.">
        <title>A standardized bacterial taxonomy based on genome phylogeny substantially revises the tree of life.</title>
        <authorList>
            <person name="Parks D.H."/>
            <person name="Chuvochina M."/>
            <person name="Waite D.W."/>
            <person name="Rinke C."/>
            <person name="Skarshewski A."/>
            <person name="Chaumeil P.A."/>
            <person name="Hugenholtz P."/>
        </authorList>
    </citation>
    <scope>NUCLEOTIDE SEQUENCE [LARGE SCALE GENOMIC DNA]</scope>
    <source>
        <strain evidence="1">UBA11978</strain>
    </source>
</reference>
<organism evidence="1 2">
    <name type="scientific">Alteromonas australica</name>
    <dbReference type="NCBI Taxonomy" id="589873"/>
    <lineage>
        <taxon>Bacteria</taxon>
        <taxon>Pseudomonadati</taxon>
        <taxon>Pseudomonadota</taxon>
        <taxon>Gammaproteobacteria</taxon>
        <taxon>Alteromonadales</taxon>
        <taxon>Alteromonadaceae</taxon>
        <taxon>Alteromonas/Salinimonas group</taxon>
        <taxon>Alteromonas</taxon>
    </lineage>
</organism>
<comment type="caution">
    <text evidence="1">The sequence shown here is derived from an EMBL/GenBank/DDBJ whole genome shotgun (WGS) entry which is preliminary data.</text>
</comment>
<proteinExistence type="predicted"/>
<feature type="non-terminal residue" evidence="1">
    <location>
        <position position="1"/>
    </location>
</feature>
<dbReference type="AlphaFoldDB" id="A0A350P9G5"/>
<evidence type="ECO:0000313" key="2">
    <source>
        <dbReference type="Proteomes" id="UP000263517"/>
    </source>
</evidence>
<name>A0A350P9G5_9ALTE</name>
<sequence length="27" mass="3091">PYLAVAGWITLLFKSHITQAYLDWILG</sequence>